<feature type="region of interest" description="Disordered" evidence="1">
    <location>
        <begin position="231"/>
        <end position="254"/>
    </location>
</feature>
<accession>A0ABD3QWA5</accession>
<evidence type="ECO:0000313" key="2">
    <source>
        <dbReference type="EMBL" id="KAL3804499.1"/>
    </source>
</evidence>
<feature type="compositionally biased region" description="Polar residues" evidence="1">
    <location>
        <begin position="330"/>
        <end position="352"/>
    </location>
</feature>
<feature type="region of interest" description="Disordered" evidence="1">
    <location>
        <begin position="151"/>
        <end position="176"/>
    </location>
</feature>
<feature type="compositionally biased region" description="Polar residues" evidence="1">
    <location>
        <begin position="524"/>
        <end position="541"/>
    </location>
</feature>
<gene>
    <name evidence="2" type="ORF">HJC23_002538</name>
</gene>
<proteinExistence type="predicted"/>
<dbReference type="EMBL" id="JABMIG020000007">
    <property type="protein sequence ID" value="KAL3804499.1"/>
    <property type="molecule type" value="Genomic_DNA"/>
</dbReference>
<name>A0ABD3QWA5_9STRA</name>
<keyword evidence="3" id="KW-1185">Reference proteome</keyword>
<feature type="compositionally biased region" description="Polar residues" evidence="1">
    <location>
        <begin position="206"/>
        <end position="219"/>
    </location>
</feature>
<evidence type="ECO:0000256" key="1">
    <source>
        <dbReference type="SAM" id="MobiDB-lite"/>
    </source>
</evidence>
<feature type="region of interest" description="Disordered" evidence="1">
    <location>
        <begin position="206"/>
        <end position="225"/>
    </location>
</feature>
<feature type="region of interest" description="Disordered" evidence="1">
    <location>
        <begin position="324"/>
        <end position="352"/>
    </location>
</feature>
<comment type="caution">
    <text evidence="2">The sequence shown here is derived from an EMBL/GenBank/DDBJ whole genome shotgun (WGS) entry which is preliminary data.</text>
</comment>
<organism evidence="2 3">
    <name type="scientific">Cyclotella cryptica</name>
    <dbReference type="NCBI Taxonomy" id="29204"/>
    <lineage>
        <taxon>Eukaryota</taxon>
        <taxon>Sar</taxon>
        <taxon>Stramenopiles</taxon>
        <taxon>Ochrophyta</taxon>
        <taxon>Bacillariophyta</taxon>
        <taxon>Coscinodiscophyceae</taxon>
        <taxon>Thalassiosirophycidae</taxon>
        <taxon>Stephanodiscales</taxon>
        <taxon>Stephanodiscaceae</taxon>
        <taxon>Cyclotella</taxon>
    </lineage>
</organism>
<dbReference type="AlphaFoldDB" id="A0ABD3QWA5"/>
<feature type="compositionally biased region" description="Low complexity" evidence="1">
    <location>
        <begin position="508"/>
        <end position="522"/>
    </location>
</feature>
<protein>
    <submittedName>
        <fullName evidence="2">Uncharacterized protein</fullName>
    </submittedName>
</protein>
<sequence>MSSPPGGASRLERPNVTGCRAVDPVTMEMMQRYGIGMEHCTVEKDSQSQTHNNLSHFLGKYHFEAPNMQIKPFVDKQRKSNQEHVFKTPPSIPIDLANTASLSSSRSEDTNNYLWKVKHNGEFLGSTSFGSSSNEVNSNPTHMLKLLKLKTATEESNSSTSTEKITNHGSRYDESPNRSYSYIRSFANAPSFQTKLRNRLSQVATETPVYQSLSQPKSLSETDREKKLTLLSRSADSRSQENAMLGPSDPAHVSQTQTQVLLRNDSDGVREATSNADLGGDDSNLIGFASLRVSTALSTVGDATPIASPNKEVSHLGEAGDLTEAKESGKQSMTKPTTNEADSSLSKTLSGSYDESEFKQMANITNTYQKFDSGTKNVKPGSKVSAIPMSGIGVDLRNNYVCDSQRVLTPREASNTSCSIASLVDTFFGKGSSKKESPFAFVTMICSPLPEDISSPSVKSFGTLEPEKQGYDDASFQSHNLCDSDDDSETGTHSTIDSFEKENSYTGSDESNSSFSESKLSLPLKNSRSVQRSELDQNSAEMSEEDDKCSDISKMTMSTLTYSKVNSLYGSNAITGYHRGSMGGYYNRNIDAQDYDEDDEWETSSRLTQSTITQSTFGVVAKPFRPQNYLPSKPYNRTFGVYYDRQFHERQNALRECSHSRSGTYDADDDRETTFTSSSETDRGSSIRGYL</sequence>
<evidence type="ECO:0000313" key="3">
    <source>
        <dbReference type="Proteomes" id="UP001516023"/>
    </source>
</evidence>
<dbReference type="Proteomes" id="UP001516023">
    <property type="component" value="Unassembled WGS sequence"/>
</dbReference>
<reference evidence="2 3" key="1">
    <citation type="journal article" date="2020" name="G3 (Bethesda)">
        <title>Improved Reference Genome for Cyclotella cryptica CCMP332, a Model for Cell Wall Morphogenesis, Salinity Adaptation, and Lipid Production in Diatoms (Bacillariophyta).</title>
        <authorList>
            <person name="Roberts W.R."/>
            <person name="Downey K.M."/>
            <person name="Ruck E.C."/>
            <person name="Traller J.C."/>
            <person name="Alverson A.J."/>
        </authorList>
    </citation>
    <scope>NUCLEOTIDE SEQUENCE [LARGE SCALE GENOMIC DNA]</scope>
    <source>
        <strain evidence="2 3">CCMP332</strain>
    </source>
</reference>
<feature type="region of interest" description="Disordered" evidence="1">
    <location>
        <begin position="655"/>
        <end position="691"/>
    </location>
</feature>
<feature type="compositionally biased region" description="Low complexity" evidence="1">
    <location>
        <begin position="151"/>
        <end position="163"/>
    </location>
</feature>
<feature type="region of interest" description="Disordered" evidence="1">
    <location>
        <begin position="456"/>
        <end position="551"/>
    </location>
</feature>